<reference evidence="3" key="2">
    <citation type="submission" date="2019-04" db="EMBL/GenBank/DDBJ databases">
        <title>Friends and foes A comparative genomics study of 23 Aspergillus species from section Flavi.</title>
        <authorList>
            <consortium name="DOE Joint Genome Institute"/>
            <person name="Kjaerbolling I."/>
            <person name="Vesth T."/>
            <person name="Frisvad J.C."/>
            <person name="Nybo J.L."/>
            <person name="Theobald S."/>
            <person name="Kildgaard S."/>
            <person name="Isbrandt T."/>
            <person name="Kuo A."/>
            <person name="Sato A."/>
            <person name="Lyhne E.K."/>
            <person name="Kogle M.E."/>
            <person name="Wiebenga A."/>
            <person name="Kun R.S."/>
            <person name="Lubbers R.J."/>
            <person name="Makela M.R."/>
            <person name="Barry K."/>
            <person name="Chovatia M."/>
            <person name="Clum A."/>
            <person name="Daum C."/>
            <person name="Haridas S."/>
            <person name="He G."/>
            <person name="LaButti K."/>
            <person name="Lipzen A."/>
            <person name="Mondo S."/>
            <person name="Riley R."/>
            <person name="Salamov A."/>
            <person name="Simmons B.A."/>
            <person name="Magnuson J.K."/>
            <person name="Henrissat B."/>
            <person name="Mortensen U.H."/>
            <person name="Larsen T.O."/>
            <person name="Devries R.P."/>
            <person name="Grigoriev I.V."/>
            <person name="Machida M."/>
            <person name="Baker S.E."/>
            <person name="Andersen M.R."/>
        </authorList>
    </citation>
    <scope>NUCLEOTIDE SEQUENCE [LARGE SCALE GENOMIC DNA]</scope>
    <source>
        <strain evidence="3">CBS 121.62</strain>
    </source>
</reference>
<proteinExistence type="predicted"/>
<dbReference type="EMBL" id="ML734711">
    <property type="protein sequence ID" value="KAB8240902.1"/>
    <property type="molecule type" value="Genomic_DNA"/>
</dbReference>
<dbReference type="PROSITE" id="PS50053">
    <property type="entry name" value="UBIQUITIN_2"/>
    <property type="match status" value="1"/>
</dbReference>
<sequence>MRSFFNRPAWATTGDDVLDSNEFYRRAGQTYTDIIAASKVARDSPPCRSGSSTTEDGKVCKRRHISQEPSSRETASRVIPGDGQEKSDIQGVSPCSSDPCKTSSDISDRNDCRMPMQLPTDKVSAADSKVDSLNTRDIRQTHLRPYPSTNAEITKTKMAVGKTPISCDTRKNQRRAAIHTDQHSDSMKYDPVVQILITSKIESTKPLIVHRKMSQSLRDVRLAWCNCQSIPKEMQSSILLTWKGRRLFDVTTCRSLGISVPKGLADSPVHGDHVRYGSKEDIRIHMEAVIENNVMAMDNWQASHESYFASAQESTATDGSSRLLSTRVVLKCPRSGDMELNVNPRMQISRLVTIFRDAKKIPENREVYLVFDGDRLDPCSCLSMHDMADGDLVDVVVK</sequence>
<feature type="domain" description="Ubiquitin-like" evidence="2">
    <location>
        <begin position="326"/>
        <end position="398"/>
    </location>
</feature>
<name>A0A364MK49_ASPFL</name>
<dbReference type="Proteomes" id="UP000325434">
    <property type="component" value="Unassembled WGS sequence"/>
</dbReference>
<dbReference type="InterPro" id="IPR022617">
    <property type="entry name" value="Rad60/SUMO-like_dom"/>
</dbReference>
<dbReference type="VEuPathDB" id="FungiDB:AFLA_001696"/>
<dbReference type="VEuPathDB" id="FungiDB:F9C07_2198050"/>
<evidence type="ECO:0000313" key="4">
    <source>
        <dbReference type="EMBL" id="RMZ41633.1"/>
    </source>
</evidence>
<dbReference type="InterPro" id="IPR029071">
    <property type="entry name" value="Ubiquitin-like_domsf"/>
</dbReference>
<reference evidence="4 5" key="1">
    <citation type="submission" date="2018-07" db="EMBL/GenBank/DDBJ databases">
        <title>Identification of spontaneous genetic mutation associated with occurrence of a yellow conidial color mutant of Aspergillus flavus.</title>
        <authorList>
            <person name="Chang P.-K."/>
            <person name="Mack B.M."/>
            <person name="Scharfenstein L."/>
            <person name="Gilbert M.K."/>
        </authorList>
    </citation>
    <scope>NUCLEOTIDE SEQUENCE [LARGE SCALE GENOMIC DNA]</scope>
    <source>
        <strain evidence="4 5">CA14</strain>
    </source>
</reference>
<dbReference type="InterPro" id="IPR000626">
    <property type="entry name" value="Ubiquitin-like_dom"/>
</dbReference>
<gene>
    <name evidence="3" type="ORF">BDV35DRAFT_371577</name>
    <name evidence="4" type="ORF">CA14_011307</name>
</gene>
<evidence type="ECO:0000256" key="1">
    <source>
        <dbReference type="SAM" id="MobiDB-lite"/>
    </source>
</evidence>
<dbReference type="Gene3D" id="3.10.20.90">
    <property type="entry name" value="Phosphatidylinositol 3-kinase Catalytic Subunit, Chain A, domain 1"/>
    <property type="match status" value="1"/>
</dbReference>
<accession>A0A364MK49</accession>
<evidence type="ECO:0000259" key="2">
    <source>
        <dbReference type="PROSITE" id="PS50053"/>
    </source>
</evidence>
<dbReference type="AlphaFoldDB" id="A0A364MK49"/>
<dbReference type="SUPFAM" id="SSF54236">
    <property type="entry name" value="Ubiquitin-like"/>
    <property type="match status" value="1"/>
</dbReference>
<dbReference type="Pfam" id="PF11976">
    <property type="entry name" value="Rad60-SLD"/>
    <property type="match status" value="1"/>
</dbReference>
<dbReference type="EMBL" id="QQZZ01000114">
    <property type="protein sequence ID" value="RMZ41633.1"/>
    <property type="molecule type" value="Genomic_DNA"/>
</dbReference>
<evidence type="ECO:0000313" key="5">
    <source>
        <dbReference type="Proteomes" id="UP000275480"/>
    </source>
</evidence>
<feature type="region of interest" description="Disordered" evidence="1">
    <location>
        <begin position="41"/>
        <end position="113"/>
    </location>
</feature>
<protein>
    <submittedName>
        <fullName evidence="3">Ubiquitin-2 like Rad60 SUMO-like-domain-containing protein</fullName>
    </submittedName>
</protein>
<dbReference type="Proteomes" id="UP000275480">
    <property type="component" value="Unassembled WGS sequence"/>
</dbReference>
<feature type="compositionally biased region" description="Polar residues" evidence="1">
    <location>
        <begin position="93"/>
        <end position="105"/>
    </location>
</feature>
<organism evidence="3">
    <name type="scientific">Aspergillus flavus</name>
    <dbReference type="NCBI Taxonomy" id="5059"/>
    <lineage>
        <taxon>Eukaryota</taxon>
        <taxon>Fungi</taxon>
        <taxon>Dikarya</taxon>
        <taxon>Ascomycota</taxon>
        <taxon>Pezizomycotina</taxon>
        <taxon>Eurotiomycetes</taxon>
        <taxon>Eurotiomycetidae</taxon>
        <taxon>Eurotiales</taxon>
        <taxon>Aspergillaceae</taxon>
        <taxon>Aspergillus</taxon>
        <taxon>Aspergillus subgen. Circumdati</taxon>
    </lineage>
</organism>
<dbReference type="OrthoDB" id="3365399at2759"/>
<evidence type="ECO:0000313" key="3">
    <source>
        <dbReference type="EMBL" id="KAB8240902.1"/>
    </source>
</evidence>
<dbReference type="CDD" id="cd17080">
    <property type="entry name" value="Ubl_SLD2_Esc2_like"/>
    <property type="match status" value="1"/>
</dbReference>